<evidence type="ECO:0000256" key="1">
    <source>
        <dbReference type="SAM" id="Phobius"/>
    </source>
</evidence>
<protein>
    <submittedName>
        <fullName evidence="2">Uncharacterized protein</fullName>
    </submittedName>
</protein>
<dbReference type="InterPro" id="IPR031720">
    <property type="entry name" value="DUF4728"/>
</dbReference>
<dbReference type="PANTHER" id="PTHR36694">
    <property type="entry name" value="PASIFLORA 1, ISOFORM A-RELATED"/>
    <property type="match status" value="1"/>
</dbReference>
<keyword evidence="1" id="KW-0812">Transmembrane</keyword>
<gene>
    <name evidence="2" type="ORF">FJT64_002204</name>
</gene>
<dbReference type="PANTHER" id="PTHR36694:SF11">
    <property type="entry name" value="LP21121P-RELATED"/>
    <property type="match status" value="1"/>
</dbReference>
<dbReference type="Proteomes" id="UP000440578">
    <property type="component" value="Unassembled WGS sequence"/>
</dbReference>
<dbReference type="SUPFAM" id="SSF103473">
    <property type="entry name" value="MFS general substrate transporter"/>
    <property type="match status" value="1"/>
</dbReference>
<name>A0A6A4X0L2_AMPAM</name>
<keyword evidence="1" id="KW-0472">Membrane</keyword>
<feature type="transmembrane region" description="Helical" evidence="1">
    <location>
        <begin position="117"/>
        <end position="142"/>
    </location>
</feature>
<dbReference type="OrthoDB" id="6399659at2759"/>
<proteinExistence type="predicted"/>
<dbReference type="EMBL" id="VIIS01000536">
    <property type="protein sequence ID" value="KAF0307861.1"/>
    <property type="molecule type" value="Genomic_DNA"/>
</dbReference>
<organism evidence="2 3">
    <name type="scientific">Amphibalanus amphitrite</name>
    <name type="common">Striped barnacle</name>
    <name type="synonym">Balanus amphitrite</name>
    <dbReference type="NCBI Taxonomy" id="1232801"/>
    <lineage>
        <taxon>Eukaryota</taxon>
        <taxon>Metazoa</taxon>
        <taxon>Ecdysozoa</taxon>
        <taxon>Arthropoda</taxon>
        <taxon>Crustacea</taxon>
        <taxon>Multicrustacea</taxon>
        <taxon>Cirripedia</taxon>
        <taxon>Thoracica</taxon>
        <taxon>Thoracicalcarea</taxon>
        <taxon>Balanomorpha</taxon>
        <taxon>Balanoidea</taxon>
        <taxon>Balanidae</taxon>
        <taxon>Amphibalaninae</taxon>
        <taxon>Amphibalanus</taxon>
    </lineage>
</organism>
<keyword evidence="3" id="KW-1185">Reference proteome</keyword>
<sequence>MGRLTGCCGCFDLRDGSRAIGITLLVLGSLGLVSEVAGTIQLSQQENTQMNSAVIVQIVFQFVFCILHLVMNALLVHGVNNSRRGMLLAWLIYTGIATGLQSIGVAIGFIVACVTGVWWLILLVVAVAGLIAVFWYWFVVVLHYYQEMQEKNGFVYGKQANDAL</sequence>
<evidence type="ECO:0000313" key="2">
    <source>
        <dbReference type="EMBL" id="KAF0307861.1"/>
    </source>
</evidence>
<accession>A0A6A4X0L2</accession>
<comment type="caution">
    <text evidence="2">The sequence shown here is derived from an EMBL/GenBank/DDBJ whole genome shotgun (WGS) entry which is preliminary data.</text>
</comment>
<feature type="transmembrane region" description="Helical" evidence="1">
    <location>
        <begin position="54"/>
        <end position="75"/>
    </location>
</feature>
<dbReference type="InterPro" id="IPR036259">
    <property type="entry name" value="MFS_trans_sf"/>
</dbReference>
<reference evidence="2 3" key="1">
    <citation type="submission" date="2019-07" db="EMBL/GenBank/DDBJ databases">
        <title>Draft genome assembly of a fouling barnacle, Amphibalanus amphitrite (Darwin, 1854): The first reference genome for Thecostraca.</title>
        <authorList>
            <person name="Kim W."/>
        </authorList>
    </citation>
    <scope>NUCLEOTIDE SEQUENCE [LARGE SCALE GENOMIC DNA]</scope>
    <source>
        <strain evidence="2">SNU_AA5</strain>
        <tissue evidence="2">Soma without cirri and trophi</tissue>
    </source>
</reference>
<keyword evidence="1" id="KW-1133">Transmembrane helix</keyword>
<feature type="transmembrane region" description="Helical" evidence="1">
    <location>
        <begin position="20"/>
        <end position="42"/>
    </location>
</feature>
<feature type="transmembrane region" description="Helical" evidence="1">
    <location>
        <begin position="87"/>
        <end position="111"/>
    </location>
</feature>
<dbReference type="Pfam" id="PF15860">
    <property type="entry name" value="DUF4728"/>
    <property type="match status" value="1"/>
</dbReference>
<evidence type="ECO:0000313" key="3">
    <source>
        <dbReference type="Proteomes" id="UP000440578"/>
    </source>
</evidence>
<dbReference type="AlphaFoldDB" id="A0A6A4X0L2"/>